<proteinExistence type="predicted"/>
<dbReference type="InterPro" id="IPR036038">
    <property type="entry name" value="Aminotransferase-like"/>
</dbReference>
<name>A0A519BL81_9DELT</name>
<protein>
    <recommendedName>
        <fullName evidence="3">4-amino-4-deoxychorismate lyase</fullName>
    </recommendedName>
</protein>
<dbReference type="Pfam" id="PF01063">
    <property type="entry name" value="Aminotran_4"/>
    <property type="match status" value="1"/>
</dbReference>
<dbReference type="InterPro" id="IPR001544">
    <property type="entry name" value="Aminotrans_IV"/>
</dbReference>
<dbReference type="Gene3D" id="3.30.470.10">
    <property type="match status" value="1"/>
</dbReference>
<gene>
    <name evidence="1" type="ORF">EVG15_08280</name>
</gene>
<evidence type="ECO:0008006" key="3">
    <source>
        <dbReference type="Google" id="ProtNLM"/>
    </source>
</evidence>
<evidence type="ECO:0000313" key="1">
    <source>
        <dbReference type="EMBL" id="RZD18038.1"/>
    </source>
</evidence>
<dbReference type="Proteomes" id="UP000319296">
    <property type="component" value="Unassembled WGS sequence"/>
</dbReference>
<dbReference type="InterPro" id="IPR043131">
    <property type="entry name" value="BCAT-like_N"/>
</dbReference>
<dbReference type="EMBL" id="SGBB01000016">
    <property type="protein sequence ID" value="RZD18038.1"/>
    <property type="molecule type" value="Genomic_DNA"/>
</dbReference>
<dbReference type="SUPFAM" id="SSF56752">
    <property type="entry name" value="D-aminoacid aminotransferase-like PLP-dependent enzymes"/>
    <property type="match status" value="1"/>
</dbReference>
<reference evidence="1 2" key="1">
    <citation type="journal article" date="2019" name="ISME J.">
        <title>Insights into ecological role of a new deltaproteobacterial order Candidatus Acidulodesulfobacterales by metagenomics and metatranscriptomics.</title>
        <authorList>
            <person name="Tan S."/>
            <person name="Liu J."/>
            <person name="Fang Y."/>
            <person name="Hedlund B.P."/>
            <person name="Lian Z.H."/>
            <person name="Huang L.Y."/>
            <person name="Li J.T."/>
            <person name="Huang L.N."/>
            <person name="Li W.J."/>
            <person name="Jiang H.C."/>
            <person name="Dong H.L."/>
            <person name="Shu W.S."/>
        </authorList>
    </citation>
    <scope>NUCLEOTIDE SEQUENCE [LARGE SCALE GENOMIC DNA]</scope>
    <source>
        <strain evidence="1">AP1</strain>
    </source>
</reference>
<sequence>MYRFIETIKLEDGNFKLLDYHNNRLNKTILHFFKKNPAIDIGKFLPLTDAEFKKGLFKCRIVYSDKIENIEITPYAKKNIKRLKIVKSDIDYSFKYENRNNIDDILHNAISKFLLEKKSFKNKNCSNLENVNNSEDVNKNELAIDILIVKNGLITDTSYSNIILYDGKGWFTPKSFILNGVKRQFLLNIGKIKEIKITLEDLKNFEKISLINAMLEPRDIEIDIENIFE</sequence>
<accession>A0A519BL81</accession>
<dbReference type="InterPro" id="IPR043132">
    <property type="entry name" value="BCAT-like_C"/>
</dbReference>
<dbReference type="GO" id="GO:0003824">
    <property type="term" value="F:catalytic activity"/>
    <property type="evidence" value="ECO:0007669"/>
    <property type="project" value="InterPro"/>
</dbReference>
<organism evidence="1 2">
    <name type="scientific">Candidatus Acididesulfobacter diazotrophicus</name>
    <dbReference type="NCBI Taxonomy" id="2597226"/>
    <lineage>
        <taxon>Bacteria</taxon>
        <taxon>Deltaproteobacteria</taxon>
        <taxon>Candidatus Acidulodesulfobacterales</taxon>
        <taxon>Candidatus Acididesulfobacter</taxon>
    </lineage>
</organism>
<dbReference type="AlphaFoldDB" id="A0A519BL81"/>
<dbReference type="Gene3D" id="3.20.10.10">
    <property type="entry name" value="D-amino Acid Aminotransferase, subunit A, domain 2"/>
    <property type="match status" value="1"/>
</dbReference>
<comment type="caution">
    <text evidence="1">The sequence shown here is derived from an EMBL/GenBank/DDBJ whole genome shotgun (WGS) entry which is preliminary data.</text>
</comment>
<evidence type="ECO:0000313" key="2">
    <source>
        <dbReference type="Proteomes" id="UP000319296"/>
    </source>
</evidence>